<keyword evidence="9 11" id="KW-0472">Membrane</keyword>
<dbReference type="Proteomes" id="UP000838756">
    <property type="component" value="Unassembled WGS sequence"/>
</dbReference>
<accession>A0A8S4SLG2</accession>
<keyword evidence="13" id="KW-1185">Reference proteome</keyword>
<name>A0A8S4SLG2_9NEOP</name>
<organism evidence="12 13">
    <name type="scientific">Pararge aegeria aegeria</name>
    <dbReference type="NCBI Taxonomy" id="348720"/>
    <lineage>
        <taxon>Eukaryota</taxon>
        <taxon>Metazoa</taxon>
        <taxon>Ecdysozoa</taxon>
        <taxon>Arthropoda</taxon>
        <taxon>Hexapoda</taxon>
        <taxon>Insecta</taxon>
        <taxon>Pterygota</taxon>
        <taxon>Neoptera</taxon>
        <taxon>Endopterygota</taxon>
        <taxon>Lepidoptera</taxon>
        <taxon>Glossata</taxon>
        <taxon>Ditrysia</taxon>
        <taxon>Papilionoidea</taxon>
        <taxon>Nymphalidae</taxon>
        <taxon>Satyrinae</taxon>
        <taxon>Satyrini</taxon>
        <taxon>Parargina</taxon>
        <taxon>Pararge</taxon>
    </lineage>
</organism>
<keyword evidence="6" id="KW-0256">Endoplasmic reticulum</keyword>
<evidence type="ECO:0000256" key="1">
    <source>
        <dbReference type="ARBA" id="ARBA00004389"/>
    </source>
</evidence>
<keyword evidence="7" id="KW-0712">Selenocysteine</keyword>
<comment type="similarity">
    <text evidence="3">Belongs to the selenoprotein S family.</text>
</comment>
<comment type="subcellular location">
    <subcellularLocation>
        <location evidence="2">Cytoplasm</location>
    </subcellularLocation>
    <subcellularLocation>
        <location evidence="1">Endoplasmic reticulum membrane</location>
        <topology evidence="1">Single-pass membrane protein</topology>
    </subcellularLocation>
</comment>
<dbReference type="Gene3D" id="6.10.250.2950">
    <property type="match status" value="1"/>
</dbReference>
<evidence type="ECO:0000313" key="13">
    <source>
        <dbReference type="Proteomes" id="UP000838756"/>
    </source>
</evidence>
<gene>
    <name evidence="12" type="primary">jg5618</name>
    <name evidence="12" type="ORF">PAEG_LOCUS25631</name>
</gene>
<dbReference type="GO" id="GO:0036513">
    <property type="term" value="C:Derlin-1 retrotranslocation complex"/>
    <property type="evidence" value="ECO:0007669"/>
    <property type="project" value="TreeGrafter"/>
</dbReference>
<dbReference type="GO" id="GO:0030970">
    <property type="term" value="P:retrograde protein transport, ER to cytosol"/>
    <property type="evidence" value="ECO:0007669"/>
    <property type="project" value="TreeGrafter"/>
</dbReference>
<sequence>MGDHVADPEGSTFVNPISLVLGFLANYGWLVVAGGALCVYVVQRLKPAFRRWQEAREDAAYHKDPDKALARMEAIQRAREQQQRALEAASLRALEQEKQREERKRRENLERLEKYGAGAAPARRLGHGEGTALPRDALPAI</sequence>
<evidence type="ECO:0000256" key="11">
    <source>
        <dbReference type="SAM" id="Phobius"/>
    </source>
</evidence>
<evidence type="ECO:0000256" key="3">
    <source>
        <dbReference type="ARBA" id="ARBA00011034"/>
    </source>
</evidence>
<evidence type="ECO:0000256" key="10">
    <source>
        <dbReference type="SAM" id="MobiDB-lite"/>
    </source>
</evidence>
<dbReference type="PANTHER" id="PTHR28621:SF1">
    <property type="entry name" value="SELENOPROTEIN S"/>
    <property type="match status" value="1"/>
</dbReference>
<dbReference type="Pfam" id="PF06936">
    <property type="entry name" value="Selenoprotein_S"/>
    <property type="match status" value="1"/>
</dbReference>
<feature type="transmembrane region" description="Helical" evidence="11">
    <location>
        <begin position="20"/>
        <end position="42"/>
    </location>
</feature>
<dbReference type="EMBL" id="CAKXAJ010026341">
    <property type="protein sequence ID" value="CAH2267048.1"/>
    <property type="molecule type" value="Genomic_DNA"/>
</dbReference>
<evidence type="ECO:0000256" key="8">
    <source>
        <dbReference type="ARBA" id="ARBA00022989"/>
    </source>
</evidence>
<proteinExistence type="inferred from homology"/>
<protein>
    <submittedName>
        <fullName evidence="12">Jg5618 protein</fullName>
    </submittedName>
</protein>
<evidence type="ECO:0000256" key="7">
    <source>
        <dbReference type="ARBA" id="ARBA00022933"/>
    </source>
</evidence>
<evidence type="ECO:0000256" key="4">
    <source>
        <dbReference type="ARBA" id="ARBA00022490"/>
    </source>
</evidence>
<evidence type="ECO:0000256" key="2">
    <source>
        <dbReference type="ARBA" id="ARBA00004496"/>
    </source>
</evidence>
<evidence type="ECO:0000256" key="6">
    <source>
        <dbReference type="ARBA" id="ARBA00022824"/>
    </source>
</evidence>
<feature type="region of interest" description="Disordered" evidence="10">
    <location>
        <begin position="92"/>
        <end position="141"/>
    </location>
</feature>
<evidence type="ECO:0000256" key="5">
    <source>
        <dbReference type="ARBA" id="ARBA00022692"/>
    </source>
</evidence>
<dbReference type="InterPro" id="IPR009703">
    <property type="entry name" value="Selenoprotein_S"/>
</dbReference>
<reference evidence="12" key="1">
    <citation type="submission" date="2022-03" db="EMBL/GenBank/DDBJ databases">
        <authorList>
            <person name="Lindestad O."/>
        </authorList>
    </citation>
    <scope>NUCLEOTIDE SEQUENCE</scope>
</reference>
<dbReference type="PANTHER" id="PTHR28621">
    <property type="entry name" value="SELENOPROTEIN S"/>
    <property type="match status" value="1"/>
</dbReference>
<evidence type="ECO:0000313" key="12">
    <source>
        <dbReference type="EMBL" id="CAH2267048.1"/>
    </source>
</evidence>
<keyword evidence="5 11" id="KW-0812">Transmembrane</keyword>
<dbReference type="OrthoDB" id="75792at2759"/>
<feature type="compositionally biased region" description="Basic and acidic residues" evidence="10">
    <location>
        <begin position="94"/>
        <end position="114"/>
    </location>
</feature>
<keyword evidence="4" id="KW-0963">Cytoplasm</keyword>
<evidence type="ECO:0000256" key="9">
    <source>
        <dbReference type="ARBA" id="ARBA00023136"/>
    </source>
</evidence>
<dbReference type="GO" id="GO:0036502">
    <property type="term" value="C:Derlin-1-VIMP complex"/>
    <property type="evidence" value="ECO:0007669"/>
    <property type="project" value="TreeGrafter"/>
</dbReference>
<dbReference type="AlphaFoldDB" id="A0A8S4SLG2"/>
<dbReference type="GO" id="GO:0030968">
    <property type="term" value="P:endoplasmic reticulum unfolded protein response"/>
    <property type="evidence" value="ECO:0007669"/>
    <property type="project" value="TreeGrafter"/>
</dbReference>
<comment type="caution">
    <text evidence="12">The sequence shown here is derived from an EMBL/GenBank/DDBJ whole genome shotgun (WGS) entry which is preliminary data.</text>
</comment>
<keyword evidence="8 11" id="KW-1133">Transmembrane helix</keyword>